<protein>
    <submittedName>
        <fullName evidence="1">Uncharacterized protein</fullName>
    </submittedName>
</protein>
<dbReference type="STRING" id="52441.SAMN05216302_10296"/>
<name>A0A1I4EJT2_9PROT</name>
<dbReference type="Proteomes" id="UP000199533">
    <property type="component" value="Unassembled WGS sequence"/>
</dbReference>
<dbReference type="AlphaFoldDB" id="A0A1I4EJT2"/>
<organism evidence="1 2">
    <name type="scientific">Nitrosomonas aestuarii</name>
    <dbReference type="NCBI Taxonomy" id="52441"/>
    <lineage>
        <taxon>Bacteria</taxon>
        <taxon>Pseudomonadati</taxon>
        <taxon>Pseudomonadota</taxon>
        <taxon>Betaproteobacteria</taxon>
        <taxon>Nitrosomonadales</taxon>
        <taxon>Nitrosomonadaceae</taxon>
        <taxon>Nitrosomonas</taxon>
    </lineage>
</organism>
<keyword evidence="2" id="KW-1185">Reference proteome</keyword>
<dbReference type="EMBL" id="FOSP01000029">
    <property type="protein sequence ID" value="SFL06018.1"/>
    <property type="molecule type" value="Genomic_DNA"/>
</dbReference>
<accession>A0A1I4EJT2</accession>
<sequence length="138" mass="15201">MRLLNWRVCIYQSGEFCSRYAIIPLEICRSAIKMHGVHQALESGPYCNGQLFGAFDFTVACFPVVDSVGVNKESKIASVQSIDTQIDSVEFWLDNCRTGCSARGERDLVPKRLDKLTISPPGTGLVIILTSTLSASIR</sequence>
<proteinExistence type="predicted"/>
<reference evidence="2" key="1">
    <citation type="submission" date="2016-10" db="EMBL/GenBank/DDBJ databases">
        <authorList>
            <person name="Varghese N."/>
            <person name="Submissions S."/>
        </authorList>
    </citation>
    <scope>NUCLEOTIDE SEQUENCE [LARGE SCALE GENOMIC DNA]</scope>
    <source>
        <strain evidence="2">Nm69</strain>
    </source>
</reference>
<evidence type="ECO:0000313" key="1">
    <source>
        <dbReference type="EMBL" id="SFL06018.1"/>
    </source>
</evidence>
<gene>
    <name evidence="1" type="ORF">SAMN05216302_10296</name>
</gene>
<evidence type="ECO:0000313" key="2">
    <source>
        <dbReference type="Proteomes" id="UP000199533"/>
    </source>
</evidence>